<keyword evidence="7" id="KW-1185">Reference proteome</keyword>
<dbReference type="AlphaFoldDB" id="A0A3S5XY61"/>
<feature type="coiled-coil region" evidence="4">
    <location>
        <begin position="434"/>
        <end position="465"/>
    </location>
</feature>
<dbReference type="Gene3D" id="2.40.50.100">
    <property type="match status" value="1"/>
</dbReference>
<dbReference type="KEGG" id="ment:CS528_00115"/>
<gene>
    <name evidence="6" type="ORF">CS528_00115</name>
</gene>
<dbReference type="InterPro" id="IPR017871">
    <property type="entry name" value="ABC_transporter-like_CS"/>
</dbReference>
<dbReference type="SMART" id="SM00382">
    <property type="entry name" value="AAA"/>
    <property type="match status" value="1"/>
</dbReference>
<evidence type="ECO:0000313" key="6">
    <source>
        <dbReference type="EMBL" id="ATQ35188.1"/>
    </source>
</evidence>
<dbReference type="PANTHER" id="PTHR43875">
    <property type="entry name" value="MALTODEXTRIN IMPORT ATP-BINDING PROTEIN MSMX"/>
    <property type="match status" value="1"/>
</dbReference>
<dbReference type="GO" id="GO:0022857">
    <property type="term" value="F:transmembrane transporter activity"/>
    <property type="evidence" value="ECO:0007669"/>
    <property type="project" value="InterPro"/>
</dbReference>
<dbReference type="GO" id="GO:0005524">
    <property type="term" value="F:ATP binding"/>
    <property type="evidence" value="ECO:0007669"/>
    <property type="project" value="UniProtKB-KW"/>
</dbReference>
<evidence type="ECO:0000259" key="5">
    <source>
        <dbReference type="PROSITE" id="PS50893"/>
    </source>
</evidence>
<feature type="domain" description="ABC transporter" evidence="5">
    <location>
        <begin position="3"/>
        <end position="666"/>
    </location>
</feature>
<protein>
    <recommendedName>
        <fullName evidence="5">ABC transporter domain-containing protein</fullName>
    </recommendedName>
</protein>
<dbReference type="GO" id="GO:0016887">
    <property type="term" value="F:ATP hydrolysis activity"/>
    <property type="evidence" value="ECO:0007669"/>
    <property type="project" value="InterPro"/>
</dbReference>
<dbReference type="SUPFAM" id="SSF50331">
    <property type="entry name" value="MOP-like"/>
    <property type="match status" value="1"/>
</dbReference>
<evidence type="ECO:0000256" key="2">
    <source>
        <dbReference type="ARBA" id="ARBA00022741"/>
    </source>
</evidence>
<evidence type="ECO:0000256" key="1">
    <source>
        <dbReference type="ARBA" id="ARBA00022448"/>
    </source>
</evidence>
<evidence type="ECO:0000256" key="4">
    <source>
        <dbReference type="SAM" id="Coils"/>
    </source>
</evidence>
<dbReference type="GO" id="GO:0055052">
    <property type="term" value="C:ATP-binding cassette (ABC) transporter complex, substrate-binding subunit-containing"/>
    <property type="evidence" value="ECO:0007669"/>
    <property type="project" value="TreeGrafter"/>
</dbReference>
<name>A0A3S5XY61_9MOLU</name>
<evidence type="ECO:0000313" key="7">
    <source>
        <dbReference type="Proteomes" id="UP000232226"/>
    </source>
</evidence>
<dbReference type="InterPro" id="IPR003593">
    <property type="entry name" value="AAA+_ATPase"/>
</dbReference>
<dbReference type="Pfam" id="PF08402">
    <property type="entry name" value="TOBE_2"/>
    <property type="match status" value="1"/>
</dbReference>
<dbReference type="Gene3D" id="2.40.50.140">
    <property type="entry name" value="Nucleic acid-binding proteins"/>
    <property type="match status" value="1"/>
</dbReference>
<reference evidence="6 7" key="1">
    <citation type="submission" date="2017-10" db="EMBL/GenBank/DDBJ databases">
        <title>Complete Genome Sequence of Mesoplasma entomophilum.</title>
        <authorList>
            <person name="Knight T.F."/>
            <person name="Citino T."/>
            <person name="Rubinstein R."/>
            <person name="Neuschaefer Z."/>
        </authorList>
    </citation>
    <scope>NUCLEOTIDE SEQUENCE [LARGE SCALE GENOMIC DNA]</scope>
    <source>
        <strain evidence="6 7">TAC</strain>
    </source>
</reference>
<dbReference type="SUPFAM" id="SSF52540">
    <property type="entry name" value="P-loop containing nucleoside triphosphate hydrolases"/>
    <property type="match status" value="1"/>
</dbReference>
<dbReference type="Pfam" id="PF00005">
    <property type="entry name" value="ABC_tran"/>
    <property type="match status" value="2"/>
</dbReference>
<dbReference type="InterPro" id="IPR012340">
    <property type="entry name" value="NA-bd_OB-fold"/>
</dbReference>
<keyword evidence="1" id="KW-0813">Transport</keyword>
<dbReference type="InterPro" id="IPR047641">
    <property type="entry name" value="ABC_transpr_MalK/UgpC-like"/>
</dbReference>
<dbReference type="PROSITE" id="PS50893">
    <property type="entry name" value="ABC_TRANSPORTER_2"/>
    <property type="match status" value="1"/>
</dbReference>
<dbReference type="EMBL" id="CP024411">
    <property type="protein sequence ID" value="ATQ35188.1"/>
    <property type="molecule type" value="Genomic_DNA"/>
</dbReference>
<accession>A0A3S5XY61</accession>
<dbReference type="InterPro" id="IPR008995">
    <property type="entry name" value="Mo/tungstate-bd_C_term_dom"/>
</dbReference>
<dbReference type="InterPro" id="IPR003439">
    <property type="entry name" value="ABC_transporter-like_ATP-bd"/>
</dbReference>
<evidence type="ECO:0000256" key="3">
    <source>
        <dbReference type="ARBA" id="ARBA00022840"/>
    </source>
</evidence>
<proteinExistence type="predicted"/>
<dbReference type="PANTHER" id="PTHR43875:SF1">
    <property type="entry name" value="OSMOPROTECTIVE COMPOUNDS UPTAKE ATP-BINDING PROTEIN GGTA"/>
    <property type="match status" value="1"/>
</dbReference>
<dbReference type="InterPro" id="IPR027417">
    <property type="entry name" value="P-loop_NTPase"/>
</dbReference>
<dbReference type="Proteomes" id="UP000232226">
    <property type="component" value="Chromosome"/>
</dbReference>
<dbReference type="InterPro" id="IPR013611">
    <property type="entry name" value="Transp-assoc_OB_typ2"/>
</dbReference>
<dbReference type="PROSITE" id="PS00211">
    <property type="entry name" value="ABC_TRANSPORTER_1"/>
    <property type="match status" value="1"/>
</dbReference>
<dbReference type="Gene3D" id="3.40.50.300">
    <property type="entry name" value="P-loop containing nucleotide triphosphate hydrolases"/>
    <property type="match status" value="2"/>
</dbReference>
<organism evidence="6 7">
    <name type="scientific">Mesoplasma entomophilum</name>
    <dbReference type="NCBI Taxonomy" id="2149"/>
    <lineage>
        <taxon>Bacteria</taxon>
        <taxon>Bacillati</taxon>
        <taxon>Mycoplasmatota</taxon>
        <taxon>Mollicutes</taxon>
        <taxon>Entomoplasmatales</taxon>
        <taxon>Entomoplasmataceae</taxon>
        <taxon>Mesoplasma</taxon>
    </lineage>
</organism>
<dbReference type="RefSeq" id="WP_099650887.1">
    <property type="nucleotide sequence ID" value="NZ_CP024411.1"/>
</dbReference>
<keyword evidence="3" id="KW-0067">ATP-binding</keyword>
<sequence length="792" mass="91095">MSIKLKNITIDYGNFLAVDDLNISINSGELVSLLGPSGCGKTTALNAIAGLINTTKGQILFDGVDVTHKSSQKRNIGLVFQSYALYTHMSVFKNIAYPLYHSKDFKSELSIDNAKYKSRLKSLNESKGYELIIKQQNDFTKNLASFLKQTNNKISQLEDLFLREHKDSIVNYVEDLFANQENTKIIKNHLVSYLYDKLKIKFNEISSTVEQMIADNYKAVMMHHLDMRFKNTIKHYAITNSNNLLKNKKHLNELIKTSKTTKKSIIKEEKTLGLELNIFSNNSNDLYENYLNEKNAITENFIEKNITLIADEINDYFTTVIEKIKEPIIAGNKIELTLKEISKIIERFKKDYISQNTKLINGFIKEQTKILPKNISIKEQIKIALESVVISEFNAIEQLMVSNLEAKYLDLLSNLKETDFSNLTKYYEVEVEEILNFKNNNDIILKQKEKAEKEIKELLSGAEIEIFSEGNDIYADYLAQKEYLVDSLLANNVSGIENTIENKFLTLPNIIEKDLEIKSKTIETKELEEEIRKNIYSRKRKIRELVFETAKQVEIETQLNKKPSELSGGQQQRVAIARAIVKKPSILLMDEPLSNLDAKLRLTTREWIKRFQQKVGITTIFVTHDQEEAMSISDSIFVMNKGVLQQSGTPLEIYNKPVNKFVAKFIGTPNVNFINVRVNKSKITLPSNEVLKFKKLDIDKAEWTLGVRPERLTLDKKSGRVYIGSGDVVVVEQLGKQNHVKVRLNTNEEVTIILEPHEWNTLKNNSRLDLYARKEDLYLFNEETNLVEVSYE</sequence>
<keyword evidence="4" id="KW-0175">Coiled coil</keyword>
<keyword evidence="2" id="KW-0547">Nucleotide-binding</keyword>